<dbReference type="FunFam" id="3.40.50.300:FF:000264">
    <property type="entry name" value="ATP-binding cassette, sub-family A (ABC1), member 1"/>
    <property type="match status" value="1"/>
</dbReference>
<proteinExistence type="predicted"/>
<dbReference type="OrthoDB" id="8061355at2759"/>
<dbReference type="Proteomes" id="UP000887568">
    <property type="component" value="Unplaced"/>
</dbReference>
<dbReference type="InterPro" id="IPR027417">
    <property type="entry name" value="P-loop_NTPase"/>
</dbReference>
<dbReference type="GO" id="GO:0016887">
    <property type="term" value="F:ATP hydrolysis activity"/>
    <property type="evidence" value="ECO:0007669"/>
    <property type="project" value="InterPro"/>
</dbReference>
<dbReference type="EnsemblMetazoa" id="XM_038218976.1">
    <property type="protein sequence ID" value="XP_038074904.1"/>
    <property type="gene ID" value="LOC119742801"/>
</dbReference>
<name>A0A914BFP4_PATMI</name>
<feature type="compositionally biased region" description="Polar residues" evidence="7">
    <location>
        <begin position="1549"/>
        <end position="1577"/>
    </location>
</feature>
<dbReference type="RefSeq" id="XP_038074904.1">
    <property type="nucleotide sequence ID" value="XM_038218976.1"/>
</dbReference>
<dbReference type="SUPFAM" id="SSF52540">
    <property type="entry name" value="P-loop containing nucleoside triphosphate hydrolases"/>
    <property type="match status" value="2"/>
</dbReference>
<evidence type="ECO:0000256" key="1">
    <source>
        <dbReference type="ARBA" id="ARBA00004141"/>
    </source>
</evidence>
<keyword evidence="3" id="KW-0547">Nucleotide-binding</keyword>
<evidence type="ECO:0000256" key="3">
    <source>
        <dbReference type="ARBA" id="ARBA00022741"/>
    </source>
</evidence>
<keyword evidence="5 8" id="KW-1133">Transmembrane helix</keyword>
<feature type="transmembrane region" description="Helical" evidence="8">
    <location>
        <begin position="1663"/>
        <end position="1684"/>
    </location>
</feature>
<evidence type="ECO:0000256" key="4">
    <source>
        <dbReference type="ARBA" id="ARBA00022840"/>
    </source>
</evidence>
<feature type="compositionally biased region" description="Basic residues" evidence="7">
    <location>
        <begin position="1578"/>
        <end position="1595"/>
    </location>
</feature>
<feature type="compositionally biased region" description="Basic residues" evidence="7">
    <location>
        <begin position="1486"/>
        <end position="1498"/>
    </location>
</feature>
<feature type="transmembrane region" description="Helical" evidence="8">
    <location>
        <begin position="23"/>
        <end position="42"/>
    </location>
</feature>
<dbReference type="OMA" id="AWQDYIS"/>
<evidence type="ECO:0000313" key="10">
    <source>
        <dbReference type="EnsemblMetazoa" id="XP_038074904.1"/>
    </source>
</evidence>
<feature type="transmembrane region" description="Helical" evidence="8">
    <location>
        <begin position="2124"/>
        <end position="2142"/>
    </location>
</feature>
<feature type="transmembrane region" description="Helical" evidence="8">
    <location>
        <begin position="2176"/>
        <end position="2193"/>
    </location>
</feature>
<dbReference type="PROSITE" id="PS50893">
    <property type="entry name" value="ABC_TRANSPORTER_2"/>
    <property type="match status" value="2"/>
</dbReference>
<dbReference type="InterPro" id="IPR013525">
    <property type="entry name" value="ABC2_TM"/>
</dbReference>
<evidence type="ECO:0000256" key="8">
    <source>
        <dbReference type="SAM" id="Phobius"/>
    </source>
</evidence>
<dbReference type="SMART" id="SM00382">
    <property type="entry name" value="AAA"/>
    <property type="match status" value="2"/>
</dbReference>
<dbReference type="InterPro" id="IPR017871">
    <property type="entry name" value="ABC_transporter-like_CS"/>
</dbReference>
<feature type="domain" description="ABC transporter" evidence="9">
    <location>
        <begin position="1049"/>
        <end position="1280"/>
    </location>
</feature>
<feature type="transmembrane region" description="Helical" evidence="8">
    <location>
        <begin position="2018"/>
        <end position="2043"/>
    </location>
</feature>
<organism evidence="10 11">
    <name type="scientific">Patiria miniata</name>
    <name type="common">Bat star</name>
    <name type="synonym">Asterina miniata</name>
    <dbReference type="NCBI Taxonomy" id="46514"/>
    <lineage>
        <taxon>Eukaryota</taxon>
        <taxon>Metazoa</taxon>
        <taxon>Echinodermata</taxon>
        <taxon>Eleutherozoa</taxon>
        <taxon>Asterozoa</taxon>
        <taxon>Asteroidea</taxon>
        <taxon>Valvatacea</taxon>
        <taxon>Valvatida</taxon>
        <taxon>Asterinidae</taxon>
        <taxon>Patiria</taxon>
    </lineage>
</organism>
<feature type="region of interest" description="Disordered" evidence="7">
    <location>
        <begin position="2612"/>
        <end position="2693"/>
    </location>
</feature>
<comment type="subcellular location">
    <subcellularLocation>
        <location evidence="1">Membrane</location>
        <topology evidence="1">Multi-pass membrane protein</topology>
    </subcellularLocation>
</comment>
<dbReference type="Pfam" id="PF23321">
    <property type="entry name" value="R1_ABCA1"/>
    <property type="match status" value="1"/>
</dbReference>
<dbReference type="CDD" id="cd03263">
    <property type="entry name" value="ABC_subfamily_A"/>
    <property type="match status" value="2"/>
</dbReference>
<dbReference type="InterPro" id="IPR026082">
    <property type="entry name" value="ABCA"/>
</dbReference>
<dbReference type="Pfam" id="PF12698">
    <property type="entry name" value="ABC2_membrane_3"/>
    <property type="match status" value="2"/>
</dbReference>
<feature type="transmembrane region" description="Helical" evidence="8">
    <location>
        <begin position="967"/>
        <end position="988"/>
    </location>
</feature>
<evidence type="ECO:0000256" key="2">
    <source>
        <dbReference type="ARBA" id="ARBA00022692"/>
    </source>
</evidence>
<feature type="transmembrane region" description="Helical" evidence="8">
    <location>
        <begin position="861"/>
        <end position="885"/>
    </location>
</feature>
<feature type="compositionally biased region" description="Polar residues" evidence="7">
    <location>
        <begin position="2643"/>
        <end position="2671"/>
    </location>
</feature>
<feature type="transmembrane region" description="Helical" evidence="8">
    <location>
        <begin position="783"/>
        <end position="806"/>
    </location>
</feature>
<feature type="domain" description="ABC transporter" evidence="9">
    <location>
        <begin position="2235"/>
        <end position="2469"/>
    </location>
</feature>
<keyword evidence="6 8" id="KW-0472">Membrane</keyword>
<dbReference type="InterPro" id="IPR003593">
    <property type="entry name" value="AAA+_ATPase"/>
</dbReference>
<dbReference type="GO" id="GO:0005319">
    <property type="term" value="F:lipid transporter activity"/>
    <property type="evidence" value="ECO:0007669"/>
    <property type="project" value="TreeGrafter"/>
</dbReference>
<dbReference type="GO" id="GO:0140359">
    <property type="term" value="F:ABC-type transporter activity"/>
    <property type="evidence" value="ECO:0007669"/>
    <property type="project" value="InterPro"/>
</dbReference>
<evidence type="ECO:0000256" key="7">
    <source>
        <dbReference type="SAM" id="MobiDB-lite"/>
    </source>
</evidence>
<feature type="region of interest" description="Disordered" evidence="7">
    <location>
        <begin position="2722"/>
        <end position="2746"/>
    </location>
</feature>
<dbReference type="GeneID" id="119742801"/>
<dbReference type="FunFam" id="3.40.50.300:FF:000327">
    <property type="entry name" value="ATP-binding cassette sub-family A member 3"/>
    <property type="match status" value="1"/>
</dbReference>
<dbReference type="Pfam" id="PF00005">
    <property type="entry name" value="ABC_tran"/>
    <property type="match status" value="2"/>
</dbReference>
<sequence>MAFFTQLMLLTWKNVTLRRRQKLRLLTELIWPVLLFAIIAVVRRSQMPDFKPECHFLSKALPSGGLLPFFQSLMCDFQSQCFPNETYGEGSGNVNNFRDAGLTKILQDVELIVTNKTTLGALKTLLIEVGELNKLLPFLKDLDKFPNANPGSESLKDYLKDPDKVKRFLTEDLQLSPAVADAILDAKMTPEQILSLMNPQTFQDASCDKEQLQKLFGVDNQTTLDAMQRELCNLTDADLASLSQMMADQIDMDKLINLPGIPNIPGISGFLRMGIGIQQYNGLPVDDLLKNKTALIDYMQEQLGVSEEDAELVADSIDNPKMLLLMLEGRNMRDTVCNTTLLEDYVTTTDPAQIDELSETLCNMSDTELDQFSREVQAVINYPALWNALNGTDVDEWYRNSLTLMLSLAHQISELDSFNDLMNDINQIAVKNDSNDLICGSVGELIDPSLINMDSTANSGFGQFGDLKKSGVQKPMAKTAWRSKNDSTDDLQGPPEDCEWVQQITSTEVGGILWDRLKPMVQGYILYTPDTQATKRIMKEAEQPFASLRMFRDLCMKWQQYSPLLRNFIETNPALDIVNEFQENPELITELEKLLQTNSTPDYLWLKEILLNAENNKKENNVTDSWLAAIDAIDEFTNTTLEIFRCVNLDKVRGFDTQEEFQEAASKLQGNRTFWGGAVFEGFNKSTSNDTIPPHVIYQLRMDSSMVRSTEKDKQSFWYPTPMSNVFQYGQYIMGGFVFLQDMLEQGIIKASLGKKDSGAGVYIQEFPYPCYSSDFFINTLGVALPLFMVLAWVFSVAMTIKGVVLEKELRLKEMMKVMGMGNGVHWVAWFINSFVVMFVSSCLLVLVLKVGNITINTDTSILLLMMVSFSVSTVTLCFLISTFFSKANLSAACGAVIFFLTYVPYSMAYAWDSQLPLVAKFFLCLSNTMAFGYSSQFLSLFETQSTGIQWWNINEMPKSSSESMTFLQVLAMMWVDSFIYMLLTWYIEGVFPGAYGMPRPFYFPFQRSYWCGSHATDALDEDILASGKDLPTDNSDFEPEPTHLKLGASINKLYKIYKTGKKLAVNNLSVNFYEGQITSFLGHNGAGKTTTMSILTGLFPPTAGTAYIYGKDILKDISRIRKSLGMCPQHNVLFDYMTVAEHLWFFARVKGAADHEIKSEMTLMLKHLRLVNKKDELVNDLSGGMKRKLSIAMAFVAGSKMVILDEPTAGVDPYARREIWELLGQYKEGRTIIMSTHHMDEADVLGDRIAIISAGQLRCSGSSLFLKSRFGSGYYLVLNKRIPGDNIPVSPQLTDPAYQTEMSNGPDLVTGAMMNQHQDEEKPKKEMDLDLVEPTEMKVALEPDDDELRLKKSKPPIDIADCGSCQEATVTSFIQSYLPSATLCENLGTELSYMLPSAATQEGSLEFLFKELETFKDQLYITNFGISDTSLEEVFLSVTDDVGVFNQGETSQGTDNGALPRPFMGRGSLKRRSYQLPAQSSSIKERRRRSMKVRHKAMSSANGQALVSDDEVDVEHQAAQEPTADAQSLHSINLEEAENPEDTDSPSEEASQGGNRRQRSYKSGSQKLNRQSSRQTSRPKMHRQISRHMSRKLNRQASRQAMETQKKDVSVANVRMPDAESNEPCARNLTGREVHGISLICRQFWALMVKRFHHFRRSKKGFFAQVILPVVFVCLAMVFTVVLPVPTEGEKLPLVPWLTGTPNYVFYSNDDPDSALAAGMEATIAEDQPGIGTRCMADNPFVNRDFLCKPGKSTDWYVTSHMDPALYDQFLKGELECDCSGSGFETCDKGAEGPAPPERVVPTTDFLQNHTNMNISWYLKTTTLEYVWKRFGGVSFLETDEMAPLTLNISEEILTDWSNNWDDPFGGAGGVTAMEAREDIPPDAGDLLPSDGTLREFYAVLLSLARFKNVKVWWDNTGFHALPAYINVASNMQFRGNIEESQRDQYGITAYNHPINMTGDQITERVMKQTPIIMGTAIFVVFALAFVPASFVVFLITERESKSKHLQIVSGISPTTYWVSTLIWDLANYLIPAVLTVVIFIAFQQQAFISSDNITTTILLLLMYGWAVTPMTYPASFVFSTPSTAYLTVACGIMLIGILTIMTTFILEFLGGGDESVTAVNDAMMKLFLIFPPFCLGRGLVDMALNSLTNDLYAEIGLTPEPYNPLEWDNVGQNIFSLGIIGIGFFALTLLIENEFFFKPRHIESENIPLALEDDDVVRERQRVLSGGADDDIVRVENLTKDYNTSNGVFTAVNRICVGIPYGECFGLLGVNGAGKTTTFKMLTGDTQVTSGSAYVKGYSILKDMRKVRHNIGYCPQFDALNELLTAEEHLAFYARLRGIPEADINKVVQWGIKKLGLSMYAKRVAGTYSGGNKRKLSTAIALIGDPELIFLDEPTAGMDPKARRFLWNRITSIIKEGRSVILTSHSMEECEALCTRVAIMVNGRYKCIGSTQHLKSKFGDGYTISIRVGGDPPIMEPLMLFVAETFPYTILRERHFNMLEYQMPSASASLAKLFGAFDANKQRFCIEDYSVSQTTLDQVFINFAKEQTAGLDDHEEQADGMEVTVINMPDGPQIVSPTMDTMQFLPENSTIGGFAFAAANIYAGVIHHDDKPGKTPAAPKPHSPAAYPGGGFPELSRQDSRGFTNPMYQVSQEELEQSQNGNTRNSSTRGKSRRSPPTEEENKSDEEVLDDCLVPRGNQLGQINDTLMKMSNLDQVLQAETEPDKEVTLSSYLPISEDTEETPF</sequence>
<dbReference type="InterPro" id="IPR003439">
    <property type="entry name" value="ABC_transporter-like_ATP-bd"/>
</dbReference>
<keyword evidence="4" id="KW-0067">ATP-binding</keyword>
<feature type="region of interest" description="Disordered" evidence="7">
    <location>
        <begin position="1448"/>
        <end position="1610"/>
    </location>
</feature>
<feature type="transmembrane region" description="Helical" evidence="8">
    <location>
        <begin position="2055"/>
        <end position="2074"/>
    </location>
</feature>
<accession>A0A914BFP4</accession>
<evidence type="ECO:0000313" key="11">
    <source>
        <dbReference type="Proteomes" id="UP000887568"/>
    </source>
</evidence>
<keyword evidence="11" id="KW-1185">Reference proteome</keyword>
<dbReference type="InterPro" id="IPR056264">
    <property type="entry name" value="R2_ABCA1-4-like"/>
</dbReference>
<feature type="transmembrane region" description="Helical" evidence="8">
    <location>
        <begin position="2086"/>
        <end position="2112"/>
    </location>
</feature>
<dbReference type="GO" id="GO:0005524">
    <property type="term" value="F:ATP binding"/>
    <property type="evidence" value="ECO:0007669"/>
    <property type="project" value="UniProtKB-KW"/>
</dbReference>
<feature type="transmembrane region" description="Helical" evidence="8">
    <location>
        <begin position="892"/>
        <end position="912"/>
    </location>
</feature>
<evidence type="ECO:0000256" key="6">
    <source>
        <dbReference type="ARBA" id="ARBA00023136"/>
    </source>
</evidence>
<reference evidence="10" key="1">
    <citation type="submission" date="2022-11" db="UniProtKB">
        <authorList>
            <consortium name="EnsemblMetazoa"/>
        </authorList>
    </citation>
    <scope>IDENTIFICATION</scope>
</reference>
<feature type="compositionally biased region" description="Acidic residues" evidence="7">
    <location>
        <begin position="1536"/>
        <end position="1548"/>
    </location>
</feature>
<dbReference type="PANTHER" id="PTHR19229">
    <property type="entry name" value="ATP-BINDING CASSETTE TRANSPORTER SUBFAMILY A ABCA"/>
    <property type="match status" value="1"/>
</dbReference>
<evidence type="ECO:0000259" key="9">
    <source>
        <dbReference type="PROSITE" id="PS50893"/>
    </source>
</evidence>
<feature type="transmembrane region" description="Helical" evidence="8">
    <location>
        <begin position="1973"/>
        <end position="1998"/>
    </location>
</feature>
<dbReference type="Gene3D" id="3.40.50.300">
    <property type="entry name" value="P-loop containing nucleotide triphosphate hydrolases"/>
    <property type="match status" value="2"/>
</dbReference>
<dbReference type="GO" id="GO:0016020">
    <property type="term" value="C:membrane"/>
    <property type="evidence" value="ECO:0007669"/>
    <property type="project" value="UniProtKB-SubCell"/>
</dbReference>
<dbReference type="PROSITE" id="PS00211">
    <property type="entry name" value="ABC_TRANSPORTER_1"/>
    <property type="match status" value="1"/>
</dbReference>
<protein>
    <recommendedName>
        <fullName evidence="9">ABC transporter domain-containing protein</fullName>
    </recommendedName>
</protein>
<keyword evidence="2 8" id="KW-0812">Transmembrane</keyword>
<dbReference type="PANTHER" id="PTHR19229:SF185">
    <property type="entry name" value="ABC TRANSPORTER DOMAIN-CONTAINING PROTEIN"/>
    <property type="match status" value="1"/>
</dbReference>
<evidence type="ECO:0000256" key="5">
    <source>
        <dbReference type="ARBA" id="ARBA00022989"/>
    </source>
</evidence>
<feature type="transmembrane region" description="Helical" evidence="8">
    <location>
        <begin position="827"/>
        <end position="849"/>
    </location>
</feature>